<protein>
    <submittedName>
        <fullName evidence="13">Porin</fullName>
    </submittedName>
</protein>
<evidence type="ECO:0000256" key="5">
    <source>
        <dbReference type="ARBA" id="ARBA00022692"/>
    </source>
</evidence>
<keyword evidence="5" id="KW-0812">Transmembrane</keyword>
<evidence type="ECO:0000256" key="9">
    <source>
        <dbReference type="ARBA" id="ARBA00023136"/>
    </source>
</evidence>
<dbReference type="GO" id="GO:0046930">
    <property type="term" value="C:pore complex"/>
    <property type="evidence" value="ECO:0007669"/>
    <property type="project" value="UniProtKB-KW"/>
</dbReference>
<dbReference type="Proteomes" id="UP000220246">
    <property type="component" value="Unassembled WGS sequence"/>
</dbReference>
<comment type="subunit">
    <text evidence="2">Homotrimer.</text>
</comment>
<dbReference type="SUPFAM" id="SSF56935">
    <property type="entry name" value="Porins"/>
    <property type="match status" value="1"/>
</dbReference>
<dbReference type="STRING" id="1219032.GCA_001515545_00658"/>
<dbReference type="Pfam" id="PF13609">
    <property type="entry name" value="Porin_4"/>
    <property type="match status" value="1"/>
</dbReference>
<dbReference type="PANTHER" id="PTHR34501">
    <property type="entry name" value="PROTEIN YDDL-RELATED"/>
    <property type="match status" value="1"/>
</dbReference>
<keyword evidence="4" id="KW-1134">Transmembrane beta strand</keyword>
<dbReference type="InterPro" id="IPR050298">
    <property type="entry name" value="Gram-neg_bact_OMP"/>
</dbReference>
<keyword evidence="7" id="KW-0406">Ion transport</keyword>
<evidence type="ECO:0000256" key="8">
    <source>
        <dbReference type="ARBA" id="ARBA00023114"/>
    </source>
</evidence>
<feature type="chain" id="PRO_5012857345" evidence="11">
    <location>
        <begin position="21"/>
        <end position="343"/>
    </location>
</feature>
<evidence type="ECO:0000256" key="3">
    <source>
        <dbReference type="ARBA" id="ARBA00022448"/>
    </source>
</evidence>
<dbReference type="AlphaFoldDB" id="A0A2A7UXE5"/>
<evidence type="ECO:0000313" key="13">
    <source>
        <dbReference type="EMBL" id="PEH89980.1"/>
    </source>
</evidence>
<keyword evidence="9" id="KW-0472">Membrane</keyword>
<name>A0A2A7UXE5_COMTR</name>
<keyword evidence="3" id="KW-0813">Transport</keyword>
<keyword evidence="10" id="KW-0998">Cell outer membrane</keyword>
<reference evidence="14" key="1">
    <citation type="submission" date="2017-09" db="EMBL/GenBank/DDBJ databases">
        <title>FDA dAtabase for Regulatory Grade micrObial Sequences (FDA-ARGOS): Supporting development and validation of Infectious Disease Dx tests.</title>
        <authorList>
            <person name="Minogue T."/>
            <person name="Wolcott M."/>
            <person name="Wasieloski L."/>
            <person name="Aguilar W."/>
            <person name="Moore D."/>
            <person name="Tallon L."/>
            <person name="Sadzewicz L."/>
            <person name="Ott S."/>
            <person name="Zhao X."/>
            <person name="Nagaraj S."/>
            <person name="Vavikolanu K."/>
            <person name="Aluvathingal J."/>
            <person name="Nadendla S."/>
            <person name="Sichtig H."/>
        </authorList>
    </citation>
    <scope>NUCLEOTIDE SEQUENCE [LARGE SCALE GENOMIC DNA]</scope>
    <source>
        <strain evidence="14">FDAARGOS_394</strain>
    </source>
</reference>
<evidence type="ECO:0000256" key="2">
    <source>
        <dbReference type="ARBA" id="ARBA00011233"/>
    </source>
</evidence>
<evidence type="ECO:0000256" key="11">
    <source>
        <dbReference type="SAM" id="SignalP"/>
    </source>
</evidence>
<organism evidence="13 14">
    <name type="scientific">Comamonas terrigena</name>
    <dbReference type="NCBI Taxonomy" id="32013"/>
    <lineage>
        <taxon>Bacteria</taxon>
        <taxon>Pseudomonadati</taxon>
        <taxon>Pseudomonadota</taxon>
        <taxon>Betaproteobacteria</taxon>
        <taxon>Burkholderiales</taxon>
        <taxon>Comamonadaceae</taxon>
        <taxon>Comamonas</taxon>
    </lineage>
</organism>
<keyword evidence="8" id="KW-0626">Porin</keyword>
<keyword evidence="6 11" id="KW-0732">Signal</keyword>
<sequence>MKKTLIACGAALACLGAAHAQSNVQLTGLVDMYVGSMKMAGSERKSVVDSGGMSTSWWGVQGTEDLGGGLKAGFMLGAFFQGDDGSKGRFPGDTYFARDANVTLSGGFGQLLLGRTSAPNFLPSVFANPFGDSFEVSPLILHENVSFYNGGVNYSTTPSDTGWSNQIRYTTPDIGGLTINVAYQFGEVATANSKKNVGVNATYRTGGLMLTGFYERAQVNNPGAGLLADGTKQNWMLGSSYDFGVVKLYGTYGQSKTKDNDNYEGKTASLGLDIPVSKAGTIKAAVAHTKMDTGAWDGKHTTTTVGYDHNLSKRTDVYGVVMNDRFTGLKSGTSLAVGIRHRF</sequence>
<accession>A0A2A7UXE5</accession>
<keyword evidence="14" id="KW-1185">Reference proteome</keyword>
<dbReference type="Gene3D" id="2.40.160.10">
    <property type="entry name" value="Porin"/>
    <property type="match status" value="1"/>
</dbReference>
<evidence type="ECO:0000313" key="14">
    <source>
        <dbReference type="Proteomes" id="UP000220246"/>
    </source>
</evidence>
<dbReference type="EMBL" id="PDEA01000001">
    <property type="protein sequence ID" value="PEH89980.1"/>
    <property type="molecule type" value="Genomic_DNA"/>
</dbReference>
<dbReference type="GO" id="GO:0015288">
    <property type="term" value="F:porin activity"/>
    <property type="evidence" value="ECO:0007669"/>
    <property type="project" value="UniProtKB-KW"/>
</dbReference>
<dbReference type="GO" id="GO:0006811">
    <property type="term" value="P:monoatomic ion transport"/>
    <property type="evidence" value="ECO:0007669"/>
    <property type="project" value="UniProtKB-KW"/>
</dbReference>
<proteinExistence type="predicted"/>
<dbReference type="InterPro" id="IPR033900">
    <property type="entry name" value="Gram_neg_porin_domain"/>
</dbReference>
<dbReference type="GeneID" id="80802220"/>
<evidence type="ECO:0000259" key="12">
    <source>
        <dbReference type="Pfam" id="PF13609"/>
    </source>
</evidence>
<comment type="subcellular location">
    <subcellularLocation>
        <location evidence="1">Cell outer membrane</location>
        <topology evidence="1">Multi-pass membrane protein</topology>
    </subcellularLocation>
</comment>
<evidence type="ECO:0000256" key="1">
    <source>
        <dbReference type="ARBA" id="ARBA00004571"/>
    </source>
</evidence>
<dbReference type="PANTHER" id="PTHR34501:SF9">
    <property type="entry name" value="MAJOR OUTER MEMBRANE PROTEIN P.IA"/>
    <property type="match status" value="1"/>
</dbReference>
<evidence type="ECO:0000256" key="7">
    <source>
        <dbReference type="ARBA" id="ARBA00023065"/>
    </source>
</evidence>
<feature type="domain" description="Porin" evidence="12">
    <location>
        <begin position="10"/>
        <end position="327"/>
    </location>
</feature>
<dbReference type="GO" id="GO:0009279">
    <property type="term" value="C:cell outer membrane"/>
    <property type="evidence" value="ECO:0007669"/>
    <property type="project" value="UniProtKB-SubCell"/>
</dbReference>
<comment type="caution">
    <text evidence="13">The sequence shown here is derived from an EMBL/GenBank/DDBJ whole genome shotgun (WGS) entry which is preliminary data.</text>
</comment>
<dbReference type="OrthoDB" id="6975458at2"/>
<evidence type="ECO:0000256" key="4">
    <source>
        <dbReference type="ARBA" id="ARBA00022452"/>
    </source>
</evidence>
<feature type="signal peptide" evidence="11">
    <location>
        <begin position="1"/>
        <end position="20"/>
    </location>
</feature>
<dbReference type="InterPro" id="IPR023614">
    <property type="entry name" value="Porin_dom_sf"/>
</dbReference>
<dbReference type="CDD" id="cd00342">
    <property type="entry name" value="gram_neg_porins"/>
    <property type="match status" value="1"/>
</dbReference>
<gene>
    <name evidence="13" type="ORF">CRM82_16515</name>
</gene>
<dbReference type="RefSeq" id="WP_066533464.1">
    <property type="nucleotide sequence ID" value="NZ_DAMCYT010000089.1"/>
</dbReference>
<evidence type="ECO:0000256" key="6">
    <source>
        <dbReference type="ARBA" id="ARBA00022729"/>
    </source>
</evidence>
<evidence type="ECO:0000256" key="10">
    <source>
        <dbReference type="ARBA" id="ARBA00023237"/>
    </source>
</evidence>